<feature type="region of interest" description="Disordered" evidence="1">
    <location>
        <begin position="1"/>
        <end position="21"/>
    </location>
</feature>
<reference evidence="2" key="2">
    <citation type="submission" date="2024-10" db="UniProtKB">
        <authorList>
            <consortium name="EnsemblProtists"/>
        </authorList>
    </citation>
    <scope>IDENTIFICATION</scope>
</reference>
<reference evidence="3" key="1">
    <citation type="journal article" date="2013" name="Nature">
        <title>Pan genome of the phytoplankton Emiliania underpins its global distribution.</title>
        <authorList>
            <person name="Read B.A."/>
            <person name="Kegel J."/>
            <person name="Klute M.J."/>
            <person name="Kuo A."/>
            <person name="Lefebvre S.C."/>
            <person name="Maumus F."/>
            <person name="Mayer C."/>
            <person name="Miller J."/>
            <person name="Monier A."/>
            <person name="Salamov A."/>
            <person name="Young J."/>
            <person name="Aguilar M."/>
            <person name="Claverie J.M."/>
            <person name="Frickenhaus S."/>
            <person name="Gonzalez K."/>
            <person name="Herman E.K."/>
            <person name="Lin Y.C."/>
            <person name="Napier J."/>
            <person name="Ogata H."/>
            <person name="Sarno A.F."/>
            <person name="Shmutz J."/>
            <person name="Schroeder D."/>
            <person name="de Vargas C."/>
            <person name="Verret F."/>
            <person name="von Dassow P."/>
            <person name="Valentin K."/>
            <person name="Van de Peer Y."/>
            <person name="Wheeler G."/>
            <person name="Dacks J.B."/>
            <person name="Delwiche C.F."/>
            <person name="Dyhrman S.T."/>
            <person name="Glockner G."/>
            <person name="John U."/>
            <person name="Richards T."/>
            <person name="Worden A.Z."/>
            <person name="Zhang X."/>
            <person name="Grigoriev I.V."/>
            <person name="Allen A.E."/>
            <person name="Bidle K."/>
            <person name="Borodovsky M."/>
            <person name="Bowler C."/>
            <person name="Brownlee C."/>
            <person name="Cock J.M."/>
            <person name="Elias M."/>
            <person name="Gladyshev V.N."/>
            <person name="Groth M."/>
            <person name="Guda C."/>
            <person name="Hadaegh A."/>
            <person name="Iglesias-Rodriguez M.D."/>
            <person name="Jenkins J."/>
            <person name="Jones B.M."/>
            <person name="Lawson T."/>
            <person name="Leese F."/>
            <person name="Lindquist E."/>
            <person name="Lobanov A."/>
            <person name="Lomsadze A."/>
            <person name="Malik S.B."/>
            <person name="Marsh M.E."/>
            <person name="Mackinder L."/>
            <person name="Mock T."/>
            <person name="Mueller-Roeber B."/>
            <person name="Pagarete A."/>
            <person name="Parker M."/>
            <person name="Probert I."/>
            <person name="Quesneville H."/>
            <person name="Raines C."/>
            <person name="Rensing S.A."/>
            <person name="Riano-Pachon D.M."/>
            <person name="Richier S."/>
            <person name="Rokitta S."/>
            <person name="Shiraiwa Y."/>
            <person name="Soanes D.M."/>
            <person name="van der Giezen M."/>
            <person name="Wahlund T.M."/>
            <person name="Williams B."/>
            <person name="Wilson W."/>
            <person name="Wolfe G."/>
            <person name="Wurch L.L."/>
        </authorList>
    </citation>
    <scope>NUCLEOTIDE SEQUENCE</scope>
</reference>
<dbReference type="RefSeq" id="XP_005787072.1">
    <property type="nucleotide sequence ID" value="XM_005787015.1"/>
</dbReference>
<dbReference type="OMA" id="HAWERIP"/>
<dbReference type="Pfam" id="PF20330">
    <property type="entry name" value="DUF6625"/>
    <property type="match status" value="1"/>
</dbReference>
<accession>A0A0D3KFV8</accession>
<dbReference type="HOGENOM" id="CLU_853748_0_0_1"/>
<evidence type="ECO:0000313" key="3">
    <source>
        <dbReference type="Proteomes" id="UP000013827"/>
    </source>
</evidence>
<protein>
    <recommendedName>
        <fullName evidence="4">Nucleotide-diphospho-sugar transferase domain-containing protein</fullName>
    </recommendedName>
</protein>
<dbReference type="KEGG" id="ehx:EMIHUDRAFT_441209"/>
<keyword evidence="3" id="KW-1185">Reference proteome</keyword>
<evidence type="ECO:0008006" key="4">
    <source>
        <dbReference type="Google" id="ProtNLM"/>
    </source>
</evidence>
<dbReference type="AlphaFoldDB" id="A0A0D3KFV8"/>
<dbReference type="GeneID" id="17279913"/>
<organism evidence="2 3">
    <name type="scientific">Emiliania huxleyi (strain CCMP1516)</name>
    <dbReference type="NCBI Taxonomy" id="280463"/>
    <lineage>
        <taxon>Eukaryota</taxon>
        <taxon>Haptista</taxon>
        <taxon>Haptophyta</taxon>
        <taxon>Prymnesiophyceae</taxon>
        <taxon>Isochrysidales</taxon>
        <taxon>Noelaerhabdaceae</taxon>
        <taxon>Emiliania</taxon>
    </lineage>
</organism>
<sequence>MLQDPGRSRRRRQGGRAQLSPNRTTTAAGIFHVWLGSAWPPYLNLVLHAAAANRRATFYFVGPPLPPGSAIGNVVSLDGRNGTLLRERIATHLGVSIRLTHRKMCDLKPTWPALFPELARLHEWVGFSDLDVVYGDLDGEIARLQEGDELLVPAGMYPQPLANGNLMLFRSTHKLLHAWERIPGWRTALADPRYRALDEWWGVRPSFSDILYDMTLDGNLVARPTARPLVVDVINLFSGKDRAAQQEVAFSRREVPLDGLGATFNATLARGRLMVERRGPCVCARDAIVSQLGTSSLATCAECTRHGSASERAGMLARADPSSPTE</sequence>
<evidence type="ECO:0000313" key="2">
    <source>
        <dbReference type="EnsemblProtists" id="EOD34643"/>
    </source>
</evidence>
<dbReference type="InterPro" id="IPR046733">
    <property type="entry name" value="DUF6625"/>
</dbReference>
<dbReference type="Proteomes" id="UP000013827">
    <property type="component" value="Unassembled WGS sequence"/>
</dbReference>
<dbReference type="EnsemblProtists" id="EOD34643">
    <property type="protein sequence ID" value="EOD34643"/>
    <property type="gene ID" value="EMIHUDRAFT_441209"/>
</dbReference>
<dbReference type="PaxDb" id="2903-EOD34643"/>
<evidence type="ECO:0000256" key="1">
    <source>
        <dbReference type="SAM" id="MobiDB-lite"/>
    </source>
</evidence>
<name>A0A0D3KFV8_EMIH1</name>
<proteinExistence type="predicted"/>
<dbReference type="eggNOG" id="ENOG502SPSQ">
    <property type="taxonomic scope" value="Eukaryota"/>
</dbReference>